<evidence type="ECO:0000256" key="5">
    <source>
        <dbReference type="HAMAP-Rule" id="MF_01310"/>
    </source>
</evidence>
<evidence type="ECO:0000256" key="1">
    <source>
        <dbReference type="ARBA" id="ARBA00006194"/>
    </source>
</evidence>
<dbReference type="Gene3D" id="3.30.420.80">
    <property type="entry name" value="Ribosomal protein S11"/>
    <property type="match status" value="1"/>
</dbReference>
<dbReference type="PANTHER" id="PTHR11759">
    <property type="entry name" value="40S RIBOSOMAL PROTEIN S14/30S RIBOSOMAL PROTEIN S11"/>
    <property type="match status" value="1"/>
</dbReference>
<sequence>MAETKTAKTTKVKSTKVIKKKVKKTVNTGMAFVQSTFNNTIITLTDEAGEVLGQGSPSAVGFKGAKRSTAFAATKAATEVGERVVKKYGLKEVKAFIAGPGAGRNASIKGLDAAGIKITMLVDRTPIPHNGCRPRKIPRK</sequence>
<organism evidence="7 8">
    <name type="scientific">candidate division WS6 bacterium GW2011_GWF1_36_8</name>
    <dbReference type="NCBI Taxonomy" id="1619098"/>
    <lineage>
        <taxon>Bacteria</taxon>
        <taxon>Candidatus Dojkabacteria</taxon>
    </lineage>
</organism>
<dbReference type="Proteomes" id="UP000033886">
    <property type="component" value="Unassembled WGS sequence"/>
</dbReference>
<dbReference type="InterPro" id="IPR001971">
    <property type="entry name" value="Ribosomal_uS11"/>
</dbReference>
<dbReference type="GO" id="GO:0006412">
    <property type="term" value="P:translation"/>
    <property type="evidence" value="ECO:0007669"/>
    <property type="project" value="UniProtKB-UniRule"/>
</dbReference>
<comment type="similarity">
    <text evidence="1 5 6">Belongs to the universal ribosomal protein uS11 family.</text>
</comment>
<dbReference type="PROSITE" id="PS00054">
    <property type="entry name" value="RIBOSOMAL_S11"/>
    <property type="match status" value="1"/>
</dbReference>
<proteinExistence type="inferred from homology"/>
<reference evidence="7 8" key="1">
    <citation type="journal article" date="2015" name="Nature">
        <title>rRNA introns, odd ribosomes, and small enigmatic genomes across a large radiation of phyla.</title>
        <authorList>
            <person name="Brown C.T."/>
            <person name="Hug L.A."/>
            <person name="Thomas B.C."/>
            <person name="Sharon I."/>
            <person name="Castelle C.J."/>
            <person name="Singh A."/>
            <person name="Wilkins M.J."/>
            <person name="Williams K.H."/>
            <person name="Banfield J.F."/>
        </authorList>
    </citation>
    <scope>NUCLEOTIDE SEQUENCE [LARGE SCALE GENOMIC DNA]</scope>
</reference>
<protein>
    <recommendedName>
        <fullName evidence="4 5">Small ribosomal subunit protein uS11</fullName>
    </recommendedName>
</protein>
<dbReference type="EMBL" id="LBSK01000038">
    <property type="protein sequence ID" value="KKQ15698.1"/>
    <property type="molecule type" value="Genomic_DNA"/>
</dbReference>
<accession>A0A0G0F997</accession>
<comment type="function">
    <text evidence="5">Located on the platform of the 30S subunit, it bridges several disparate RNA helices of the 16S rRNA. Forms part of the Shine-Dalgarno cleft in the 70S ribosome.</text>
</comment>
<evidence type="ECO:0000313" key="8">
    <source>
        <dbReference type="Proteomes" id="UP000033886"/>
    </source>
</evidence>
<comment type="subunit">
    <text evidence="5">Part of the 30S ribosomal subunit. Interacts with proteins S7 and S18. Binds to IF-3.</text>
</comment>
<dbReference type="SUPFAM" id="SSF53137">
    <property type="entry name" value="Translational machinery components"/>
    <property type="match status" value="1"/>
</dbReference>
<evidence type="ECO:0000256" key="6">
    <source>
        <dbReference type="RuleBase" id="RU003629"/>
    </source>
</evidence>
<dbReference type="InterPro" id="IPR036967">
    <property type="entry name" value="Ribosomal_uS11_sf"/>
</dbReference>
<dbReference type="GO" id="GO:0005840">
    <property type="term" value="C:ribosome"/>
    <property type="evidence" value="ECO:0007669"/>
    <property type="project" value="UniProtKB-KW"/>
</dbReference>
<comment type="caution">
    <text evidence="7">The sequence shown here is derived from an EMBL/GenBank/DDBJ whole genome shotgun (WGS) entry which is preliminary data.</text>
</comment>
<gene>
    <name evidence="5" type="primary">rpsK</name>
    <name evidence="7" type="ORF">US29_C0038G0007</name>
</gene>
<evidence type="ECO:0000256" key="2">
    <source>
        <dbReference type="ARBA" id="ARBA00022980"/>
    </source>
</evidence>
<dbReference type="HAMAP" id="MF_01310">
    <property type="entry name" value="Ribosomal_uS11"/>
    <property type="match status" value="1"/>
</dbReference>
<dbReference type="Pfam" id="PF00411">
    <property type="entry name" value="Ribosomal_S11"/>
    <property type="match status" value="1"/>
</dbReference>
<dbReference type="InterPro" id="IPR018102">
    <property type="entry name" value="Ribosomal_uS11_CS"/>
</dbReference>
<dbReference type="GO" id="GO:1990904">
    <property type="term" value="C:ribonucleoprotein complex"/>
    <property type="evidence" value="ECO:0007669"/>
    <property type="project" value="UniProtKB-KW"/>
</dbReference>
<dbReference type="GO" id="GO:0019843">
    <property type="term" value="F:rRNA binding"/>
    <property type="evidence" value="ECO:0007669"/>
    <property type="project" value="UniProtKB-UniRule"/>
</dbReference>
<keyword evidence="5" id="KW-0694">RNA-binding</keyword>
<evidence type="ECO:0000256" key="3">
    <source>
        <dbReference type="ARBA" id="ARBA00023274"/>
    </source>
</evidence>
<keyword evidence="2 5" id="KW-0689">Ribosomal protein</keyword>
<dbReference type="PATRIC" id="fig|1619098.3.peg.407"/>
<evidence type="ECO:0000313" key="7">
    <source>
        <dbReference type="EMBL" id="KKQ15698.1"/>
    </source>
</evidence>
<dbReference type="AlphaFoldDB" id="A0A0G0F997"/>
<name>A0A0G0F997_9BACT</name>
<keyword evidence="3 5" id="KW-0687">Ribonucleoprotein</keyword>
<dbReference type="PIRSF" id="PIRSF002131">
    <property type="entry name" value="Ribosomal_S11"/>
    <property type="match status" value="1"/>
</dbReference>
<dbReference type="GO" id="GO:0003735">
    <property type="term" value="F:structural constituent of ribosome"/>
    <property type="evidence" value="ECO:0007669"/>
    <property type="project" value="InterPro"/>
</dbReference>
<evidence type="ECO:0000256" key="4">
    <source>
        <dbReference type="ARBA" id="ARBA00035160"/>
    </source>
</evidence>
<dbReference type="NCBIfam" id="NF003698">
    <property type="entry name" value="PRK05309.1"/>
    <property type="match status" value="1"/>
</dbReference>
<keyword evidence="5" id="KW-0699">rRNA-binding</keyword>